<dbReference type="Gene3D" id="3.30.810.10">
    <property type="entry name" value="2-Layer Sandwich"/>
    <property type="match status" value="1"/>
</dbReference>
<dbReference type="InterPro" id="IPR027484">
    <property type="entry name" value="PInositol-4-P-5-kinase_N"/>
</dbReference>
<dbReference type="EMBL" id="LK052893">
    <property type="protein sequence ID" value="CDR41819.1"/>
    <property type="molecule type" value="Genomic_DNA"/>
</dbReference>
<protein>
    <recommendedName>
        <fullName evidence="2">1-phosphatidylinositol-3-phosphate 5-kinase</fullName>
        <ecNumber evidence="2">2.7.1.150</ecNumber>
    </recommendedName>
    <alternativeName>
        <fullName evidence="10">Type III PIP kinase</fullName>
    </alternativeName>
</protein>
<dbReference type="FunFam" id="3.30.40.10:FF:000283">
    <property type="entry name" value="1-phosphatidylinositol-3-phosphate 5-kinase (Fab1)"/>
    <property type="match status" value="1"/>
</dbReference>
<dbReference type="GO" id="GO:0008270">
    <property type="term" value="F:zinc ion binding"/>
    <property type="evidence" value="ECO:0007669"/>
    <property type="project" value="UniProtKB-KW"/>
</dbReference>
<dbReference type="InterPro" id="IPR027483">
    <property type="entry name" value="PInositol-4-P-4/5-kinase_C_sf"/>
</dbReference>
<dbReference type="SUPFAM" id="SSF56104">
    <property type="entry name" value="SAICAR synthase-like"/>
    <property type="match status" value="1"/>
</dbReference>
<dbReference type="Gene3D" id="3.50.7.10">
    <property type="entry name" value="GroEL"/>
    <property type="match status" value="1"/>
</dbReference>
<dbReference type="Gene3D" id="3.30.800.10">
    <property type="entry name" value="Phosphatidylinositol Phosphate Kinase II Beta"/>
    <property type="match status" value="1"/>
</dbReference>
<feature type="coiled-coil region" evidence="13">
    <location>
        <begin position="1206"/>
        <end position="1233"/>
    </location>
</feature>
<keyword evidence="5 12" id="KW-0547">Nucleotide-binding</keyword>
<evidence type="ECO:0000256" key="2">
    <source>
        <dbReference type="ARBA" id="ARBA00012009"/>
    </source>
</evidence>
<name>A0A061B468_CYBFA</name>
<feature type="compositionally biased region" description="Polar residues" evidence="14">
    <location>
        <begin position="495"/>
        <end position="512"/>
    </location>
</feature>
<dbReference type="CDD" id="cd17300">
    <property type="entry name" value="PIPKc_PIKfyve"/>
    <property type="match status" value="1"/>
</dbReference>
<evidence type="ECO:0000259" key="16">
    <source>
        <dbReference type="PROSITE" id="PS51455"/>
    </source>
</evidence>
<feature type="region of interest" description="Disordered" evidence="14">
    <location>
        <begin position="1"/>
        <end position="54"/>
    </location>
</feature>
<dbReference type="PROSITE" id="PS50178">
    <property type="entry name" value="ZF_FYVE"/>
    <property type="match status" value="1"/>
</dbReference>
<dbReference type="SMART" id="SM00330">
    <property type="entry name" value="PIPKc"/>
    <property type="match status" value="1"/>
</dbReference>
<feature type="region of interest" description="Disordered" evidence="14">
    <location>
        <begin position="491"/>
        <end position="516"/>
    </location>
</feature>
<dbReference type="SMART" id="SM00064">
    <property type="entry name" value="FYVE"/>
    <property type="match status" value="1"/>
</dbReference>
<keyword evidence="7 12" id="KW-0418">Kinase</keyword>
<dbReference type="InterPro" id="IPR002423">
    <property type="entry name" value="Cpn60/GroEL/TCP-1"/>
</dbReference>
<evidence type="ECO:0000256" key="4">
    <source>
        <dbReference type="ARBA" id="ARBA00022723"/>
    </source>
</evidence>
<evidence type="ECO:0000256" key="9">
    <source>
        <dbReference type="ARBA" id="ARBA00022840"/>
    </source>
</evidence>
<dbReference type="FunFam" id="3.30.810.10:FF:000001">
    <property type="entry name" value="1-phosphatidylinositol 3-phosphate 5-kinase FAB1"/>
    <property type="match status" value="1"/>
</dbReference>
<keyword evidence="13" id="KW-0175">Coiled coil</keyword>
<dbReference type="FunFam" id="3.30.800.10:FF:000005">
    <property type="entry name" value="1-phosphatidylinositol-3-phosphate 5-kinase (Fab1)"/>
    <property type="match status" value="1"/>
</dbReference>
<dbReference type="CDD" id="cd03334">
    <property type="entry name" value="Fab1_TCP"/>
    <property type="match status" value="1"/>
</dbReference>
<dbReference type="GO" id="GO:0046854">
    <property type="term" value="P:phosphatidylinositol phosphate biosynthetic process"/>
    <property type="evidence" value="ECO:0007669"/>
    <property type="project" value="TreeGrafter"/>
</dbReference>
<feature type="domain" description="FYVE-type" evidence="15">
    <location>
        <begin position="230"/>
        <end position="289"/>
    </location>
</feature>
<keyword evidence="3 12" id="KW-0808">Transferase</keyword>
<evidence type="ECO:0000256" key="13">
    <source>
        <dbReference type="SAM" id="Coils"/>
    </source>
</evidence>
<dbReference type="PROSITE" id="PS51455">
    <property type="entry name" value="PIPK"/>
    <property type="match status" value="1"/>
</dbReference>
<dbReference type="PANTHER" id="PTHR45748">
    <property type="entry name" value="1-PHOSPHATIDYLINOSITOL 3-PHOSPHATE 5-KINASE-RELATED"/>
    <property type="match status" value="1"/>
</dbReference>
<dbReference type="PANTHER" id="PTHR45748:SF7">
    <property type="entry name" value="1-PHOSPHATIDYLINOSITOL 3-PHOSPHATE 5-KINASE-RELATED"/>
    <property type="match status" value="1"/>
</dbReference>
<feature type="region of interest" description="Disordered" evidence="14">
    <location>
        <begin position="1297"/>
        <end position="1393"/>
    </location>
</feature>
<feature type="compositionally biased region" description="Low complexity" evidence="14">
    <location>
        <begin position="1376"/>
        <end position="1388"/>
    </location>
</feature>
<comment type="catalytic activity">
    <reaction evidence="1">
        <text>a 1,2-diacyl-sn-glycero-3-phospho-(1D-myo-inositol-3-phosphate) + ATP = a 1,2-diacyl-sn-glycero-3-phospho-(1D-myo-inositol-3,5-bisphosphate) + ADP + H(+)</text>
        <dbReference type="Rhea" id="RHEA:13609"/>
        <dbReference type="ChEBI" id="CHEBI:15378"/>
        <dbReference type="ChEBI" id="CHEBI:30616"/>
        <dbReference type="ChEBI" id="CHEBI:57923"/>
        <dbReference type="ChEBI" id="CHEBI:58088"/>
        <dbReference type="ChEBI" id="CHEBI:456216"/>
        <dbReference type="EC" id="2.7.1.150"/>
    </reaction>
</comment>
<evidence type="ECO:0000256" key="3">
    <source>
        <dbReference type="ARBA" id="ARBA00022679"/>
    </source>
</evidence>
<dbReference type="InterPro" id="IPR044769">
    <property type="entry name" value="PIKfyve_PIPKc"/>
</dbReference>
<feature type="domain" description="PIPK" evidence="16">
    <location>
        <begin position="1652"/>
        <end position="1981"/>
    </location>
</feature>
<feature type="compositionally biased region" description="Basic and acidic residues" evidence="14">
    <location>
        <begin position="1591"/>
        <end position="1600"/>
    </location>
</feature>
<evidence type="ECO:0000256" key="14">
    <source>
        <dbReference type="SAM" id="MobiDB-lite"/>
    </source>
</evidence>
<dbReference type="InterPro" id="IPR027409">
    <property type="entry name" value="GroEL-like_apical_dom_sf"/>
</dbReference>
<dbReference type="EC" id="2.7.1.150" evidence="2"/>
<feature type="region of interest" description="Disordered" evidence="14">
    <location>
        <begin position="390"/>
        <end position="412"/>
    </location>
</feature>
<keyword evidence="6 11" id="KW-0863">Zinc-finger</keyword>
<dbReference type="GO" id="GO:0010008">
    <property type="term" value="C:endosome membrane"/>
    <property type="evidence" value="ECO:0007669"/>
    <property type="project" value="TreeGrafter"/>
</dbReference>
<dbReference type="PhylomeDB" id="A0A061B468"/>
<dbReference type="InterPro" id="IPR002498">
    <property type="entry name" value="PInositol-4-P-4/5-kinase_core"/>
</dbReference>
<evidence type="ECO:0000256" key="7">
    <source>
        <dbReference type="ARBA" id="ARBA00022777"/>
    </source>
</evidence>
<dbReference type="GO" id="GO:0000329">
    <property type="term" value="C:fungal-type vacuole membrane"/>
    <property type="evidence" value="ECO:0007669"/>
    <property type="project" value="TreeGrafter"/>
</dbReference>
<feature type="region of interest" description="Disordered" evidence="14">
    <location>
        <begin position="1585"/>
        <end position="1608"/>
    </location>
</feature>
<accession>A0A061B468</accession>
<dbReference type="GO" id="GO:0032266">
    <property type="term" value="F:phosphatidylinositol-3-phosphate binding"/>
    <property type="evidence" value="ECO:0007669"/>
    <property type="project" value="UniProtKB-ARBA"/>
</dbReference>
<feature type="region of interest" description="Disordered" evidence="14">
    <location>
        <begin position="319"/>
        <end position="349"/>
    </location>
</feature>
<evidence type="ECO:0000256" key="12">
    <source>
        <dbReference type="PROSITE-ProRule" id="PRU00781"/>
    </source>
</evidence>
<keyword evidence="8" id="KW-0862">Zinc</keyword>
<dbReference type="InterPro" id="IPR011011">
    <property type="entry name" value="Znf_FYVE_PHD"/>
</dbReference>
<evidence type="ECO:0000256" key="6">
    <source>
        <dbReference type="ARBA" id="ARBA00022771"/>
    </source>
</evidence>
<dbReference type="InterPro" id="IPR017455">
    <property type="entry name" value="Znf_FYVE-rel"/>
</dbReference>
<dbReference type="Pfam" id="PF01504">
    <property type="entry name" value="PIP5K"/>
    <property type="match status" value="1"/>
</dbReference>
<keyword evidence="4" id="KW-0479">Metal-binding</keyword>
<evidence type="ECO:0000256" key="1">
    <source>
        <dbReference type="ARBA" id="ARBA00000768"/>
    </source>
</evidence>
<organism evidence="17">
    <name type="scientific">Cyberlindnera fabianii</name>
    <name type="common">Yeast</name>
    <name type="synonym">Hansenula fabianii</name>
    <dbReference type="NCBI Taxonomy" id="36022"/>
    <lineage>
        <taxon>Eukaryota</taxon>
        <taxon>Fungi</taxon>
        <taxon>Dikarya</taxon>
        <taxon>Ascomycota</taxon>
        <taxon>Saccharomycotina</taxon>
        <taxon>Saccharomycetes</taxon>
        <taxon>Phaffomycetales</taxon>
        <taxon>Phaffomycetaceae</taxon>
        <taxon>Cyberlindnera</taxon>
    </lineage>
</organism>
<evidence type="ECO:0000313" key="17">
    <source>
        <dbReference type="EMBL" id="CDR41819.1"/>
    </source>
</evidence>
<dbReference type="FunFam" id="3.50.7.10:FF:000007">
    <property type="entry name" value="1-phosphatidylinositol 3-phosphate 5-kinase isoform X1"/>
    <property type="match status" value="1"/>
</dbReference>
<dbReference type="SUPFAM" id="SSF57903">
    <property type="entry name" value="FYVE/PHD zinc finger"/>
    <property type="match status" value="1"/>
</dbReference>
<dbReference type="GO" id="GO:0000285">
    <property type="term" value="F:1-phosphatidylinositol-3-phosphate 5-kinase activity"/>
    <property type="evidence" value="ECO:0007669"/>
    <property type="project" value="UniProtKB-EC"/>
</dbReference>
<evidence type="ECO:0000259" key="15">
    <source>
        <dbReference type="PROSITE" id="PS50178"/>
    </source>
</evidence>
<evidence type="ECO:0000256" key="11">
    <source>
        <dbReference type="PROSITE-ProRule" id="PRU00091"/>
    </source>
</evidence>
<dbReference type="OrthoDB" id="158357at2759"/>
<dbReference type="VEuPathDB" id="FungiDB:BON22_4827"/>
<dbReference type="Gene3D" id="3.30.40.10">
    <property type="entry name" value="Zinc/RING finger domain, C3HC4 (zinc finger)"/>
    <property type="match status" value="1"/>
</dbReference>
<dbReference type="GO" id="GO:0005524">
    <property type="term" value="F:ATP binding"/>
    <property type="evidence" value="ECO:0007669"/>
    <property type="project" value="UniProtKB-UniRule"/>
</dbReference>
<dbReference type="Pfam" id="PF00118">
    <property type="entry name" value="Cpn60_TCP1"/>
    <property type="match status" value="1"/>
</dbReference>
<evidence type="ECO:0000256" key="10">
    <source>
        <dbReference type="ARBA" id="ARBA00075294"/>
    </source>
</evidence>
<feature type="region of interest" description="Disordered" evidence="14">
    <location>
        <begin position="451"/>
        <end position="477"/>
    </location>
</feature>
<sequence>MPQQPDTDPQEAGAATTGNTIPETDAPHTASPLHTDEPVSTMHSIPSLPPLEVPSKMVIGNSTASSTTTAASPPKSVPSFMNSATTVIDNGSRKKGTSTVKATSGALLLNTLEPATTLSSVDSSVSLAKPNSSRPPSVLNAPSRLSALPNLTIPTRGAQQDKTSPVIPLAINRNPLSSSHYRFDDDNASQISTSSLATSFSKSFLFGFLNNKQKDGKGTGLLSKEYWMKDETSSECFICGRLFTTFRRKHHCRICGQIFCSACTTLISGEKFNHNGKMRVCKTCLSFANDYNDSSDESSIVDESYADRTQAQDIVPTTSNAQDDLHSLHPETPQTDGKSFLTAPTPPPRLAIPATRKGESVEIPVSRSFNSKNVSLHTANFGRRKTFDRPSHYTGSYRASEEGATNSTTNLNTSSNLTINNLNQDASTFADYVKSHRFSGAFNFNNELTASSTNIGDDSEPPKEPKSITPQHSDSEDEISMSIYSALHLDRSDAPESSSIEPKNRVTRSNTRSMDRAQASLYRMRNRRKSKSASRPQIGLAYSSSHLNSDLNHTITSQALEQQGSTLSDNLKSVKTGLNDVCEMHFKNLLKQDLEDEMVPDVDTWTNVLVPVLQQVENVQYNVKTGDNMDIRQYVKLKRLEGGKPRDTKAIDGVIFSKTFALKSMPKKFENPRIALIMFPLEYQKSGQHFMSLEPVINQEKEFIHKLVGRILALNPDVLLVGASVSGLALKLLDEANIAVAYNVKPQVIERVARLTQADIAISMDKLALNLRLGICSSLSVKTFAYKNITKTMIFINGCDHRLGCTLLLRGGDGDLLRKVKETAEFMVYAVCNLQLETALYRDSFVYLSQNFYNTMRNKDFKPLGIFGDDFLELFYKRILSSSPTVELAPPYLLMKAREIALALKNAVADRDNLSSQEVLDSTLGDLKKFLVDAEVSAEETDRIARSLVDRKIQLLEERFSIRKRQWDLFSSFSPDMLDPQKHQSITFLYSMVSSKNATPCVGPSPLTIDYYWDNDMTLGQYVDHLISSSGNICSEGCGGTQLHHYRTYVHGNAKVDIMVEPFTPRTPIPQNVLLTWSYCKQCGHTSPFLPMSDTTWKFSFGKFLELFFWTKKNATTNLGNCSHDFSKDHIKYFTYNELTVRMEYSTVDLLELITPRPKLNWKPKTNVRLKIELRSTVMKSSEKFFNSVMARLNRVKVDSISTDKMEEGQKRIEQLKKKATEEQDDVKKQIVEIYNSTDPGDHLRLNSVLRFVQDLSVEWDAEFAIFEANYLPTEKDIARITALQLKKLFLDNSDEKRDDADAATKAEGTDAGDAEKETEKNTEKNTEKEVETEKPTEKEKIPVTTNEKETGAEPLSEKNKYLEQPSRDVQERKVSSSSAMSHDSAMSFENKKISPKQGKVFEEVHRFEKLLEQENDSKTLNAVATPATEVVKPAGITTVTPTTIPKSRQSSGGEISHNGRVKAFERNVSTSGLSSGTDSPLRAHPKLGFSASDLEDQLKEGRSKSFPNVAGLVTSRDSKVMKLTSYFDQIHFETLSKEFEMQREKERLKLIQNRYKAVPVSSSKPIVEIYKNVKDAVNEDELEASAVDNSDTKSAHESELSVSAGKQGKELEPGFKEDILKNEIPQTERVSLMKTLANFWADRSATLWKPLEYPLSSSEHIFVDSDVIVRDDEPSSLIAFCLSTSDYAQKIDTSQDRETVMLKKTAVHLKYQFQDGDTQLSCKIFFAEQFDAFRRTCGLDENFIQSLSRCVKWDSSGGKSGSVFLKTLDDRLVIKELSSSELDSFVKFASSYFEYMAQALFHDLPTAIAKIFGFYQINMKNPYTGKVFRANVLIMENLFFDRKNLRIFDLKGSMRNRHVQKTGKENEVLLDENMVEYIYESPLFVREYDKKLLRASLWNDTLFLAKMNVMDYSLVIGIDDENKTLTAGIIDCIRTFTWDKKLESWVKEKGLVGGSTKLAPTIVTPRQYKNRFREAMDRYILMVPDSWYQGSAQVQNN</sequence>
<gene>
    <name evidence="17" type="ORF">CYFA0S_08e00408g</name>
</gene>
<dbReference type="InterPro" id="IPR000306">
    <property type="entry name" value="Znf_FYVE"/>
</dbReference>
<dbReference type="Pfam" id="PF01363">
    <property type="entry name" value="FYVE"/>
    <property type="match status" value="1"/>
</dbReference>
<dbReference type="InterPro" id="IPR013083">
    <property type="entry name" value="Znf_RING/FYVE/PHD"/>
</dbReference>
<proteinExistence type="predicted"/>
<dbReference type="SUPFAM" id="SSF52029">
    <property type="entry name" value="GroEL apical domain-like"/>
    <property type="match status" value="1"/>
</dbReference>
<keyword evidence="9 12" id="KW-0067">ATP-binding</keyword>
<evidence type="ECO:0000256" key="5">
    <source>
        <dbReference type="ARBA" id="ARBA00022741"/>
    </source>
</evidence>
<evidence type="ECO:0000256" key="8">
    <source>
        <dbReference type="ARBA" id="ARBA00022833"/>
    </source>
</evidence>
<feature type="compositionally biased region" description="Basic and acidic residues" evidence="14">
    <location>
        <begin position="1297"/>
        <end position="1375"/>
    </location>
</feature>
<reference evidence="17" key="1">
    <citation type="journal article" date="2014" name="Genome Announc.">
        <title>Genome sequence of the yeast Cyberlindnera fabianii (Hansenula fabianii).</title>
        <authorList>
            <person name="Freel K.C."/>
            <person name="Sarilar V."/>
            <person name="Neuveglise C."/>
            <person name="Devillers H."/>
            <person name="Friedrich A."/>
            <person name="Schacherer J."/>
        </authorList>
    </citation>
    <scope>NUCLEOTIDE SEQUENCE</scope>
    <source>
        <strain evidence="17">YJS4271</strain>
    </source>
</reference>